<dbReference type="Pfam" id="PF04545">
    <property type="entry name" value="Sigma70_r4"/>
    <property type="match status" value="1"/>
</dbReference>
<feature type="domain" description="RNA polymerase sigma-70 region 4" evidence="7">
    <location>
        <begin position="133"/>
        <end position="180"/>
    </location>
</feature>
<keyword evidence="5" id="KW-0804">Transcription</keyword>
<evidence type="ECO:0000313" key="9">
    <source>
        <dbReference type="EMBL" id="SDJ46951.1"/>
    </source>
</evidence>
<dbReference type="InterPro" id="IPR036388">
    <property type="entry name" value="WH-like_DNA-bd_sf"/>
</dbReference>
<dbReference type="Gene3D" id="1.10.1740.10">
    <property type="match status" value="1"/>
</dbReference>
<dbReference type="InterPro" id="IPR014284">
    <property type="entry name" value="RNA_pol_sigma-70_dom"/>
</dbReference>
<accession>A0A0D1VKS2</accession>
<dbReference type="InterPro" id="IPR039425">
    <property type="entry name" value="RNA_pol_sigma-70-like"/>
</dbReference>
<comment type="similarity">
    <text evidence="1">Belongs to the sigma-70 factor family. ECF subfamily.</text>
</comment>
<organism evidence="8 10">
    <name type="scientific">Aneurinibacillus migulanus</name>
    <name type="common">Bacillus migulanus</name>
    <dbReference type="NCBI Taxonomy" id="47500"/>
    <lineage>
        <taxon>Bacteria</taxon>
        <taxon>Bacillati</taxon>
        <taxon>Bacillota</taxon>
        <taxon>Bacilli</taxon>
        <taxon>Bacillales</taxon>
        <taxon>Paenibacillaceae</taxon>
        <taxon>Aneurinibacillus group</taxon>
        <taxon>Aneurinibacillus</taxon>
    </lineage>
</organism>
<dbReference type="GO" id="GO:0006352">
    <property type="term" value="P:DNA-templated transcription initiation"/>
    <property type="evidence" value="ECO:0007669"/>
    <property type="project" value="InterPro"/>
</dbReference>
<dbReference type="GO" id="GO:0003677">
    <property type="term" value="F:DNA binding"/>
    <property type="evidence" value="ECO:0007669"/>
    <property type="project" value="UniProtKB-KW"/>
</dbReference>
<proteinExistence type="inferred from homology"/>
<dbReference type="SUPFAM" id="SSF88946">
    <property type="entry name" value="Sigma2 domain of RNA polymerase sigma factors"/>
    <property type="match status" value="1"/>
</dbReference>
<keyword evidence="10" id="KW-1185">Reference proteome</keyword>
<evidence type="ECO:0000256" key="1">
    <source>
        <dbReference type="ARBA" id="ARBA00010641"/>
    </source>
</evidence>
<protein>
    <submittedName>
        <fullName evidence="8 9">RNA polymerase</fullName>
    </submittedName>
</protein>
<evidence type="ECO:0000259" key="7">
    <source>
        <dbReference type="Pfam" id="PF04545"/>
    </source>
</evidence>
<dbReference type="PANTHER" id="PTHR43133">
    <property type="entry name" value="RNA POLYMERASE ECF-TYPE SIGMA FACTO"/>
    <property type="match status" value="1"/>
</dbReference>
<feature type="domain" description="RNA polymerase sigma-70 region 2" evidence="6">
    <location>
        <begin position="24"/>
        <end position="92"/>
    </location>
</feature>
<evidence type="ECO:0000313" key="11">
    <source>
        <dbReference type="Proteomes" id="UP000182836"/>
    </source>
</evidence>
<dbReference type="STRING" id="47500.AF333_15960"/>
<dbReference type="EMBL" id="FNED01000018">
    <property type="protein sequence ID" value="SDJ46951.1"/>
    <property type="molecule type" value="Genomic_DNA"/>
</dbReference>
<evidence type="ECO:0000256" key="2">
    <source>
        <dbReference type="ARBA" id="ARBA00023015"/>
    </source>
</evidence>
<dbReference type="InterPro" id="IPR007630">
    <property type="entry name" value="RNA_pol_sigma70_r4"/>
</dbReference>
<dbReference type="OrthoDB" id="9784272at2"/>
<dbReference type="EMBL" id="LGUG01000004">
    <property type="protein sequence ID" value="KON96747.1"/>
    <property type="molecule type" value="Genomic_DNA"/>
</dbReference>
<name>A0A0D1VKS2_ANEMI</name>
<keyword evidence="2" id="KW-0805">Transcription regulation</keyword>
<dbReference type="Pfam" id="PF04542">
    <property type="entry name" value="Sigma70_r2"/>
    <property type="match status" value="1"/>
</dbReference>
<dbReference type="AlphaFoldDB" id="A0A0D1VKS2"/>
<gene>
    <name evidence="8" type="ORF">AF333_15960</name>
    <name evidence="9" type="ORF">SAMN04487909_11886</name>
</gene>
<evidence type="ECO:0000256" key="5">
    <source>
        <dbReference type="ARBA" id="ARBA00023163"/>
    </source>
</evidence>
<evidence type="ECO:0000313" key="10">
    <source>
        <dbReference type="Proteomes" id="UP000037269"/>
    </source>
</evidence>
<keyword evidence="3" id="KW-0731">Sigma factor</keyword>
<dbReference type="PATRIC" id="fig|47500.8.peg.6387"/>
<dbReference type="InterPro" id="IPR013325">
    <property type="entry name" value="RNA_pol_sigma_r2"/>
</dbReference>
<sequence length="188" mass="22300">MQNKTDEQLMHLVGNHSRSALEELYDRYVRLIYSFALKSINDEQAAREIVQMVFTRLWTTGAVYDSSKGKFPSWLLTITRNIILDYTRKKKRESQIICMEEHEWHNIPGDDRHSTEAIVFRKLIKHQVQEVYQRLSENQIQLIQQLYWEGYSLSEIARMRDEPLGTIKSRLHQTLKILRKHLLAEGEG</sequence>
<dbReference type="InterPro" id="IPR013324">
    <property type="entry name" value="RNA_pol_sigma_r3/r4-like"/>
</dbReference>
<dbReference type="Gene3D" id="1.10.10.10">
    <property type="entry name" value="Winged helix-like DNA-binding domain superfamily/Winged helix DNA-binding domain"/>
    <property type="match status" value="1"/>
</dbReference>
<evidence type="ECO:0000313" key="8">
    <source>
        <dbReference type="EMBL" id="KON96747.1"/>
    </source>
</evidence>
<keyword evidence="4" id="KW-0238">DNA-binding</keyword>
<dbReference type="NCBIfam" id="TIGR02937">
    <property type="entry name" value="sigma70-ECF"/>
    <property type="match status" value="1"/>
</dbReference>
<dbReference type="GeneID" id="42306664"/>
<dbReference type="GO" id="GO:0016987">
    <property type="term" value="F:sigma factor activity"/>
    <property type="evidence" value="ECO:0007669"/>
    <property type="project" value="UniProtKB-KW"/>
</dbReference>
<dbReference type="RefSeq" id="WP_043063476.1">
    <property type="nucleotide sequence ID" value="NZ_BJOA01000215.1"/>
</dbReference>
<evidence type="ECO:0000256" key="3">
    <source>
        <dbReference type="ARBA" id="ARBA00023082"/>
    </source>
</evidence>
<reference evidence="8 10" key="1">
    <citation type="submission" date="2015-07" db="EMBL/GenBank/DDBJ databases">
        <title>Fjat-14205 dsm 2895.</title>
        <authorList>
            <person name="Liu B."/>
            <person name="Wang J."/>
            <person name="Zhu Y."/>
            <person name="Liu G."/>
            <person name="Chen Q."/>
            <person name="Chen Z."/>
            <person name="Lan J."/>
            <person name="Che J."/>
            <person name="Ge C."/>
            <person name="Shi H."/>
            <person name="Pan Z."/>
            <person name="Liu X."/>
        </authorList>
    </citation>
    <scope>NUCLEOTIDE SEQUENCE [LARGE SCALE GENOMIC DNA]</scope>
    <source>
        <strain evidence="8 10">DSM 2895</strain>
    </source>
</reference>
<dbReference type="PANTHER" id="PTHR43133:SF62">
    <property type="entry name" value="RNA POLYMERASE SIGMA FACTOR SIGZ"/>
    <property type="match status" value="1"/>
</dbReference>
<dbReference type="InterPro" id="IPR007627">
    <property type="entry name" value="RNA_pol_sigma70_r2"/>
</dbReference>
<dbReference type="Proteomes" id="UP000182836">
    <property type="component" value="Unassembled WGS sequence"/>
</dbReference>
<dbReference type="Proteomes" id="UP000037269">
    <property type="component" value="Unassembled WGS sequence"/>
</dbReference>
<dbReference type="SUPFAM" id="SSF88659">
    <property type="entry name" value="Sigma3 and sigma4 domains of RNA polymerase sigma factors"/>
    <property type="match status" value="1"/>
</dbReference>
<evidence type="ECO:0000259" key="6">
    <source>
        <dbReference type="Pfam" id="PF04542"/>
    </source>
</evidence>
<evidence type="ECO:0000256" key="4">
    <source>
        <dbReference type="ARBA" id="ARBA00023125"/>
    </source>
</evidence>
<reference evidence="9 11" key="2">
    <citation type="submission" date="2016-10" db="EMBL/GenBank/DDBJ databases">
        <authorList>
            <person name="de Groot N.N."/>
        </authorList>
    </citation>
    <scope>NUCLEOTIDE SEQUENCE [LARGE SCALE GENOMIC DNA]</scope>
    <source>
        <strain evidence="9 11">DSM 2895</strain>
    </source>
</reference>